<name>A0A0C2FDX7_9BILA</name>
<dbReference type="InterPro" id="IPR011009">
    <property type="entry name" value="Kinase-like_dom_sf"/>
</dbReference>
<keyword evidence="3" id="KW-1185">Reference proteome</keyword>
<organism evidence="2 3">
    <name type="scientific">Ancylostoma duodenale</name>
    <dbReference type="NCBI Taxonomy" id="51022"/>
    <lineage>
        <taxon>Eukaryota</taxon>
        <taxon>Metazoa</taxon>
        <taxon>Ecdysozoa</taxon>
        <taxon>Nematoda</taxon>
        <taxon>Chromadorea</taxon>
        <taxon>Rhabditida</taxon>
        <taxon>Rhabditina</taxon>
        <taxon>Rhabditomorpha</taxon>
        <taxon>Strongyloidea</taxon>
        <taxon>Ancylostomatidae</taxon>
        <taxon>Ancylostomatinae</taxon>
        <taxon>Ancylostoma</taxon>
    </lineage>
</organism>
<dbReference type="CDD" id="cd05154">
    <property type="entry name" value="ACAD10_11_N-like"/>
    <property type="match status" value="1"/>
</dbReference>
<gene>
    <name evidence="2" type="ORF">ANCDUO_23188</name>
</gene>
<dbReference type="InterPro" id="IPR041726">
    <property type="entry name" value="ACAD10_11_N"/>
</dbReference>
<dbReference type="Pfam" id="PF01636">
    <property type="entry name" value="APH"/>
    <property type="match status" value="1"/>
</dbReference>
<dbReference type="InterPro" id="IPR002575">
    <property type="entry name" value="Aminoglycoside_PTrfase"/>
</dbReference>
<dbReference type="PANTHER" id="PTHR47829">
    <property type="entry name" value="HYDROLASE, PUTATIVE (AFU_ORTHOLOGUE AFUA_1G12880)-RELATED"/>
    <property type="match status" value="1"/>
</dbReference>
<sequence length="152" mass="17635">MVDPFVVRRFGHGQSNPTYYLKLGDKELVLRKKPSGHLLPRAHQIDREYTVMNALRNTVPVPKMLLYSENLLDTPFYIMEFTNGRIFLDPTLADMEPRERKEIYGAALKTLAKLHTVDWCKVRLENYGRTGDFLLLKDRIGGTYQHLVTVLL</sequence>
<evidence type="ECO:0000259" key="1">
    <source>
        <dbReference type="Pfam" id="PF01636"/>
    </source>
</evidence>
<dbReference type="InterPro" id="IPR052898">
    <property type="entry name" value="ACAD10-like"/>
</dbReference>
<evidence type="ECO:0000313" key="2">
    <source>
        <dbReference type="EMBL" id="KIH46755.1"/>
    </source>
</evidence>
<dbReference type="SUPFAM" id="SSF56112">
    <property type="entry name" value="Protein kinase-like (PK-like)"/>
    <property type="match status" value="1"/>
</dbReference>
<dbReference type="Gene3D" id="3.30.200.20">
    <property type="entry name" value="Phosphorylase Kinase, domain 1"/>
    <property type="match status" value="1"/>
</dbReference>
<dbReference type="OrthoDB" id="5824901at2759"/>
<evidence type="ECO:0000313" key="3">
    <source>
        <dbReference type="Proteomes" id="UP000054047"/>
    </source>
</evidence>
<dbReference type="Gene3D" id="3.90.1200.10">
    <property type="match status" value="1"/>
</dbReference>
<feature type="domain" description="Aminoglycoside phosphotransferase" evidence="1">
    <location>
        <begin position="7"/>
        <end position="130"/>
    </location>
</feature>
<dbReference type="Proteomes" id="UP000054047">
    <property type="component" value="Unassembled WGS sequence"/>
</dbReference>
<dbReference type="PANTHER" id="PTHR47829:SF3">
    <property type="entry name" value="AMINOGLYCOSIDE PHOSPHOTRANSFERASE DOMAIN-CONTAINING PROTEIN"/>
    <property type="match status" value="1"/>
</dbReference>
<reference evidence="2 3" key="1">
    <citation type="submission" date="2013-12" db="EMBL/GenBank/DDBJ databases">
        <title>Draft genome of the parsitic nematode Ancylostoma duodenale.</title>
        <authorList>
            <person name="Mitreva M."/>
        </authorList>
    </citation>
    <scope>NUCLEOTIDE SEQUENCE [LARGE SCALE GENOMIC DNA]</scope>
    <source>
        <strain evidence="2 3">Zhejiang</strain>
    </source>
</reference>
<dbReference type="AlphaFoldDB" id="A0A0C2FDX7"/>
<dbReference type="EMBL" id="KN768554">
    <property type="protein sequence ID" value="KIH46755.1"/>
    <property type="molecule type" value="Genomic_DNA"/>
</dbReference>
<proteinExistence type="predicted"/>
<protein>
    <recommendedName>
        <fullName evidence="1">Aminoglycoside phosphotransferase domain-containing protein</fullName>
    </recommendedName>
</protein>
<accession>A0A0C2FDX7</accession>